<gene>
    <name evidence="1" type="ORF">S12H4_40292</name>
</gene>
<proteinExistence type="predicted"/>
<accession>X1SG04</accession>
<evidence type="ECO:0000313" key="1">
    <source>
        <dbReference type="EMBL" id="GAI91903.1"/>
    </source>
</evidence>
<comment type="caution">
    <text evidence="1">The sequence shown here is derived from an EMBL/GenBank/DDBJ whole genome shotgun (WGS) entry which is preliminary data.</text>
</comment>
<organism evidence="1">
    <name type="scientific">marine sediment metagenome</name>
    <dbReference type="NCBI Taxonomy" id="412755"/>
    <lineage>
        <taxon>unclassified sequences</taxon>
        <taxon>metagenomes</taxon>
        <taxon>ecological metagenomes</taxon>
    </lineage>
</organism>
<reference evidence="1" key="1">
    <citation type="journal article" date="2014" name="Front. Microbiol.">
        <title>High frequency of phylogenetically diverse reductive dehalogenase-homologous genes in deep subseafloor sedimentary metagenomes.</title>
        <authorList>
            <person name="Kawai M."/>
            <person name="Futagami T."/>
            <person name="Toyoda A."/>
            <person name="Takaki Y."/>
            <person name="Nishi S."/>
            <person name="Hori S."/>
            <person name="Arai W."/>
            <person name="Tsubouchi T."/>
            <person name="Morono Y."/>
            <person name="Uchiyama I."/>
            <person name="Ito T."/>
            <person name="Fujiyama A."/>
            <person name="Inagaki F."/>
            <person name="Takami H."/>
        </authorList>
    </citation>
    <scope>NUCLEOTIDE SEQUENCE</scope>
    <source>
        <strain evidence="1">Expedition CK06-06</strain>
    </source>
</reference>
<protein>
    <submittedName>
        <fullName evidence="1">Uncharacterized protein</fullName>
    </submittedName>
</protein>
<dbReference type="AlphaFoldDB" id="X1SG04"/>
<feature type="non-terminal residue" evidence="1">
    <location>
        <position position="1"/>
    </location>
</feature>
<dbReference type="EMBL" id="BARW01024440">
    <property type="protein sequence ID" value="GAI91903.1"/>
    <property type="molecule type" value="Genomic_DNA"/>
</dbReference>
<sequence>YLQYLMVKIEIADCSLLSQQRMGFDFSDNLWYALVDGGLEDLIGITF</sequence>
<name>X1SG04_9ZZZZ</name>